<dbReference type="Gene3D" id="3.90.180.10">
    <property type="entry name" value="Medium-chain alcohol dehydrogenases, catalytic domain"/>
    <property type="match status" value="1"/>
</dbReference>
<dbReference type="SMART" id="SM00829">
    <property type="entry name" value="PKS_ER"/>
    <property type="match status" value="1"/>
</dbReference>
<evidence type="ECO:0000259" key="7">
    <source>
        <dbReference type="SMART" id="SM00829"/>
    </source>
</evidence>
<proteinExistence type="inferred from homology"/>
<feature type="domain" description="Enoyl reductase (ER)" evidence="7">
    <location>
        <begin position="11"/>
        <end position="345"/>
    </location>
</feature>
<dbReference type="Gene3D" id="3.40.50.720">
    <property type="entry name" value="NAD(P)-binding Rossmann-like Domain"/>
    <property type="match status" value="1"/>
</dbReference>
<dbReference type="InterPro" id="IPR036291">
    <property type="entry name" value="NAD(P)-bd_dom_sf"/>
</dbReference>
<dbReference type="RefSeq" id="WP_265281550.1">
    <property type="nucleotide sequence ID" value="NZ_QZCW01000001.1"/>
</dbReference>
<comment type="cofactor">
    <cofactor evidence="1 6">
        <name>Zn(2+)</name>
        <dbReference type="ChEBI" id="CHEBI:29105"/>
    </cofactor>
</comment>
<dbReference type="InterPro" id="IPR011032">
    <property type="entry name" value="GroES-like_sf"/>
</dbReference>
<dbReference type="EMBL" id="QZCW01000001">
    <property type="protein sequence ID" value="MCW5320914.1"/>
    <property type="molecule type" value="Genomic_DNA"/>
</dbReference>
<comment type="similarity">
    <text evidence="2 6">Belongs to the zinc-containing alcohol dehydrogenase family.</text>
</comment>
<dbReference type="InterPro" id="IPR013154">
    <property type="entry name" value="ADH-like_N"/>
</dbReference>
<gene>
    <name evidence="8" type="ORF">D5039_06985</name>
</gene>
<keyword evidence="5" id="KW-0560">Oxidoreductase</keyword>
<accession>A0ABT3KSK1</accession>
<keyword evidence="3 6" id="KW-0479">Metal-binding</keyword>
<dbReference type="PANTHER" id="PTHR43161">
    <property type="entry name" value="SORBITOL DEHYDROGENASE"/>
    <property type="match status" value="1"/>
</dbReference>
<dbReference type="PROSITE" id="PS00059">
    <property type="entry name" value="ADH_ZINC"/>
    <property type="match status" value="1"/>
</dbReference>
<dbReference type="Proteomes" id="UP001208935">
    <property type="component" value="Unassembled WGS sequence"/>
</dbReference>
<dbReference type="CDD" id="cd08232">
    <property type="entry name" value="idonate-5-DH"/>
    <property type="match status" value="1"/>
</dbReference>
<dbReference type="InterPro" id="IPR002328">
    <property type="entry name" value="ADH_Zn_CS"/>
</dbReference>
<evidence type="ECO:0000256" key="1">
    <source>
        <dbReference type="ARBA" id="ARBA00001947"/>
    </source>
</evidence>
<evidence type="ECO:0000256" key="5">
    <source>
        <dbReference type="ARBA" id="ARBA00023002"/>
    </source>
</evidence>
<evidence type="ECO:0000256" key="4">
    <source>
        <dbReference type="ARBA" id="ARBA00022833"/>
    </source>
</evidence>
<evidence type="ECO:0000256" key="6">
    <source>
        <dbReference type="RuleBase" id="RU361277"/>
    </source>
</evidence>
<organism evidence="8 9">
    <name type="scientific">Verminephrobacter aporrectodeae subsp. tuberculatae</name>
    <dbReference type="NCBI Taxonomy" id="1110392"/>
    <lineage>
        <taxon>Bacteria</taxon>
        <taxon>Pseudomonadati</taxon>
        <taxon>Pseudomonadota</taxon>
        <taxon>Betaproteobacteria</taxon>
        <taxon>Burkholderiales</taxon>
        <taxon>Comamonadaceae</taxon>
        <taxon>Verminephrobacter</taxon>
    </lineage>
</organism>
<sequence length="365" mass="38520">MTERYLALVLHAPTDLRLTVRELEGIDPGQVLVRVGMGGICGSDLHYFHQGGFGAIRIREPMALGHEVAGTVAAVAPDVDAVQVGDRVAVNPSLPCGSCRYCLEGWPNQCLDMRYFGSAMRNPHVQGAFRKLLVCEARQCAKVAPGISLSLAALAEPFSVALHAVARAGSLLGKRVLVSGCGPIGAMVVAAARLHGAAEIIATDVVDEPLAVVRAMGADTTINVATAADWTQRYAAEKGQIDAMFECSGNERALRSGLETMRPRGVLVQLGLGGDVSVPQNLIVAKELLVMGSFRFHAEFALAVQLINARRVDLSPVITRAFAMDQAVQAFALASDRKRAMKVLIDFEAEAGAGARTAAQAGDPA</sequence>
<dbReference type="SUPFAM" id="SSF50129">
    <property type="entry name" value="GroES-like"/>
    <property type="match status" value="1"/>
</dbReference>
<dbReference type="Pfam" id="PF00107">
    <property type="entry name" value="ADH_zinc_N"/>
    <property type="match status" value="1"/>
</dbReference>
<evidence type="ECO:0000313" key="9">
    <source>
        <dbReference type="Proteomes" id="UP001208935"/>
    </source>
</evidence>
<dbReference type="PANTHER" id="PTHR43161:SF9">
    <property type="entry name" value="SORBITOL DEHYDROGENASE"/>
    <property type="match status" value="1"/>
</dbReference>
<name>A0ABT3KSK1_9BURK</name>
<dbReference type="Pfam" id="PF08240">
    <property type="entry name" value="ADH_N"/>
    <property type="match status" value="1"/>
</dbReference>
<dbReference type="InterPro" id="IPR020843">
    <property type="entry name" value="ER"/>
</dbReference>
<dbReference type="SUPFAM" id="SSF51735">
    <property type="entry name" value="NAD(P)-binding Rossmann-fold domains"/>
    <property type="match status" value="1"/>
</dbReference>
<evidence type="ECO:0000313" key="8">
    <source>
        <dbReference type="EMBL" id="MCW5320914.1"/>
    </source>
</evidence>
<evidence type="ECO:0000256" key="3">
    <source>
        <dbReference type="ARBA" id="ARBA00022723"/>
    </source>
</evidence>
<comment type="caution">
    <text evidence="8">The sequence shown here is derived from an EMBL/GenBank/DDBJ whole genome shotgun (WGS) entry which is preliminary data.</text>
</comment>
<keyword evidence="4 6" id="KW-0862">Zinc</keyword>
<keyword evidence="9" id="KW-1185">Reference proteome</keyword>
<reference evidence="9" key="1">
    <citation type="submission" date="2023-07" db="EMBL/GenBank/DDBJ databases">
        <title>Verminephrobacter genomes.</title>
        <authorList>
            <person name="Lund M.B."/>
        </authorList>
    </citation>
    <scope>NUCLEOTIDE SEQUENCE [LARGE SCALE GENOMIC DNA]</scope>
    <source>
        <strain evidence="9">AtM5-05</strain>
    </source>
</reference>
<protein>
    <submittedName>
        <fullName evidence="8">L-idonate 5-dehydrogenase</fullName>
    </submittedName>
</protein>
<dbReference type="InterPro" id="IPR013149">
    <property type="entry name" value="ADH-like_C"/>
</dbReference>
<evidence type="ECO:0000256" key="2">
    <source>
        <dbReference type="ARBA" id="ARBA00008072"/>
    </source>
</evidence>